<sequence>MELLVFLRVLMMKSDEFGDGDSCKRKKTNSNETMVLRLREDPAAAVRFEKFFMTPNFNMKQKDGRNNFCNKEFFHLSGMMDIQNDLSRDGKLRKLVYTPVNMVMHSLVPERIRM</sequence>
<reference evidence="1 2" key="1">
    <citation type="submission" date="2023-10" db="EMBL/GenBank/DDBJ databases">
        <title>Genomes of two closely related lineages of the louse Polyplax serrata with different host specificities.</title>
        <authorList>
            <person name="Martinu J."/>
            <person name="Tarabai H."/>
            <person name="Stefka J."/>
            <person name="Hypsa V."/>
        </authorList>
    </citation>
    <scope>NUCLEOTIDE SEQUENCE [LARGE SCALE GENOMIC DNA]</scope>
    <source>
        <strain evidence="1">HR10_N</strain>
    </source>
</reference>
<protein>
    <submittedName>
        <fullName evidence="1">Uncharacterized protein</fullName>
    </submittedName>
</protein>
<accession>A0AAN8SEY0</accession>
<dbReference type="EMBL" id="JAWJWE010000002">
    <property type="protein sequence ID" value="KAK6643550.1"/>
    <property type="molecule type" value="Genomic_DNA"/>
</dbReference>
<dbReference type="AlphaFoldDB" id="A0AAN8SEY0"/>
<gene>
    <name evidence="1" type="ORF">RUM43_005060</name>
</gene>
<evidence type="ECO:0000313" key="2">
    <source>
        <dbReference type="Proteomes" id="UP001372834"/>
    </source>
</evidence>
<evidence type="ECO:0000313" key="1">
    <source>
        <dbReference type="EMBL" id="KAK6643550.1"/>
    </source>
</evidence>
<comment type="caution">
    <text evidence="1">The sequence shown here is derived from an EMBL/GenBank/DDBJ whole genome shotgun (WGS) entry which is preliminary data.</text>
</comment>
<name>A0AAN8SEY0_POLSC</name>
<dbReference type="Proteomes" id="UP001372834">
    <property type="component" value="Unassembled WGS sequence"/>
</dbReference>
<organism evidence="1 2">
    <name type="scientific">Polyplax serrata</name>
    <name type="common">Common mouse louse</name>
    <dbReference type="NCBI Taxonomy" id="468196"/>
    <lineage>
        <taxon>Eukaryota</taxon>
        <taxon>Metazoa</taxon>
        <taxon>Ecdysozoa</taxon>
        <taxon>Arthropoda</taxon>
        <taxon>Hexapoda</taxon>
        <taxon>Insecta</taxon>
        <taxon>Pterygota</taxon>
        <taxon>Neoptera</taxon>
        <taxon>Paraneoptera</taxon>
        <taxon>Psocodea</taxon>
        <taxon>Troctomorpha</taxon>
        <taxon>Phthiraptera</taxon>
        <taxon>Anoplura</taxon>
        <taxon>Polyplacidae</taxon>
        <taxon>Polyplax</taxon>
    </lineage>
</organism>
<proteinExistence type="predicted"/>